<gene>
    <name evidence="2" type="ORF">FA13DRAFT_1770414</name>
</gene>
<evidence type="ECO:0000256" key="1">
    <source>
        <dbReference type="SAM" id="MobiDB-lite"/>
    </source>
</evidence>
<accession>A0A4Y7TUU9</accession>
<proteinExistence type="predicted"/>
<dbReference type="EMBL" id="QPFP01000003">
    <property type="protein sequence ID" value="TEB37955.1"/>
    <property type="molecule type" value="Genomic_DNA"/>
</dbReference>
<feature type="compositionally biased region" description="Basic residues" evidence="1">
    <location>
        <begin position="36"/>
        <end position="47"/>
    </location>
</feature>
<dbReference type="AlphaFoldDB" id="A0A4Y7TUU9"/>
<reference evidence="2 3" key="1">
    <citation type="journal article" date="2019" name="Nat. Ecol. Evol.">
        <title>Megaphylogeny resolves global patterns of mushroom evolution.</title>
        <authorList>
            <person name="Varga T."/>
            <person name="Krizsan K."/>
            <person name="Foldi C."/>
            <person name="Dima B."/>
            <person name="Sanchez-Garcia M."/>
            <person name="Sanchez-Ramirez S."/>
            <person name="Szollosi G.J."/>
            <person name="Szarkandi J.G."/>
            <person name="Papp V."/>
            <person name="Albert L."/>
            <person name="Andreopoulos W."/>
            <person name="Angelini C."/>
            <person name="Antonin V."/>
            <person name="Barry K.W."/>
            <person name="Bougher N.L."/>
            <person name="Buchanan P."/>
            <person name="Buyck B."/>
            <person name="Bense V."/>
            <person name="Catcheside P."/>
            <person name="Chovatia M."/>
            <person name="Cooper J."/>
            <person name="Damon W."/>
            <person name="Desjardin D."/>
            <person name="Finy P."/>
            <person name="Geml J."/>
            <person name="Haridas S."/>
            <person name="Hughes K."/>
            <person name="Justo A."/>
            <person name="Karasinski D."/>
            <person name="Kautmanova I."/>
            <person name="Kiss B."/>
            <person name="Kocsube S."/>
            <person name="Kotiranta H."/>
            <person name="LaButti K.M."/>
            <person name="Lechner B.E."/>
            <person name="Liimatainen K."/>
            <person name="Lipzen A."/>
            <person name="Lukacs Z."/>
            <person name="Mihaltcheva S."/>
            <person name="Morgado L.N."/>
            <person name="Niskanen T."/>
            <person name="Noordeloos M.E."/>
            <person name="Ohm R.A."/>
            <person name="Ortiz-Santana B."/>
            <person name="Ovrebo C."/>
            <person name="Racz N."/>
            <person name="Riley R."/>
            <person name="Savchenko A."/>
            <person name="Shiryaev A."/>
            <person name="Soop K."/>
            <person name="Spirin V."/>
            <person name="Szebenyi C."/>
            <person name="Tomsovsky M."/>
            <person name="Tulloss R.E."/>
            <person name="Uehling J."/>
            <person name="Grigoriev I.V."/>
            <person name="Vagvolgyi C."/>
            <person name="Papp T."/>
            <person name="Martin F.M."/>
            <person name="Miettinen O."/>
            <person name="Hibbett D.S."/>
            <person name="Nagy L.G."/>
        </authorList>
    </citation>
    <scope>NUCLEOTIDE SEQUENCE [LARGE SCALE GENOMIC DNA]</scope>
    <source>
        <strain evidence="2 3">FP101781</strain>
    </source>
</reference>
<evidence type="ECO:0000313" key="3">
    <source>
        <dbReference type="Proteomes" id="UP000298030"/>
    </source>
</evidence>
<sequence>MPCSKRPMKGPPPPGLGSRVPVINVETGPPDGKRGIPARKKGPKGTRSRCLEVLKEIKPLKATVDIEMLEGVSQNDDFVPLVGFTRLFFYGRPAFTLGQSRSVIPIGLRTQFEDSWSVRFNGECLERRRCQRMRLSPTLQDQIELRAADPSETASLLSVNGVANPFATRLPSSYSGRSSTLLPALIERAGKTTTTVVVVAVTRAHDPSSDGALYISSSMPLERYPSKGSKMPVRFPTKQDIFNAGVVERAPLFW</sequence>
<comment type="caution">
    <text evidence="2">The sequence shown here is derived from an EMBL/GenBank/DDBJ whole genome shotgun (WGS) entry which is preliminary data.</text>
</comment>
<feature type="region of interest" description="Disordered" evidence="1">
    <location>
        <begin position="1"/>
        <end position="47"/>
    </location>
</feature>
<evidence type="ECO:0000313" key="2">
    <source>
        <dbReference type="EMBL" id="TEB37955.1"/>
    </source>
</evidence>
<protein>
    <submittedName>
        <fullName evidence="2">Uncharacterized protein</fullName>
    </submittedName>
</protein>
<name>A0A4Y7TUU9_COPMI</name>
<organism evidence="2 3">
    <name type="scientific">Coprinellus micaceus</name>
    <name type="common">Glistening ink-cap mushroom</name>
    <name type="synonym">Coprinus micaceus</name>
    <dbReference type="NCBI Taxonomy" id="71717"/>
    <lineage>
        <taxon>Eukaryota</taxon>
        <taxon>Fungi</taxon>
        <taxon>Dikarya</taxon>
        <taxon>Basidiomycota</taxon>
        <taxon>Agaricomycotina</taxon>
        <taxon>Agaricomycetes</taxon>
        <taxon>Agaricomycetidae</taxon>
        <taxon>Agaricales</taxon>
        <taxon>Agaricineae</taxon>
        <taxon>Psathyrellaceae</taxon>
        <taxon>Coprinellus</taxon>
    </lineage>
</organism>
<dbReference type="Proteomes" id="UP000298030">
    <property type="component" value="Unassembled WGS sequence"/>
</dbReference>
<keyword evidence="3" id="KW-1185">Reference proteome</keyword>